<sequence>MMTKIFALTFVLCGCTWQANAAVNCTATGAGRHPDLADTTCKNYTLCIYVKASNTYLSYNTICPSITVFDPRISRCTSPENFECKVTPEIKSPCTTEGFIPDPNTNNCSSYIECIEINGNFSEWKYDCPKKTYYNPKTTFCEPDYSCTEKTFNCTKAGRVADENDYTCKRYYYCVELANGSFAQYNYTCPSTSLFNPNTKLCTAKYQCV</sequence>
<dbReference type="InParanoid" id="A0A7E5X2D3"/>
<dbReference type="Pfam" id="PF01607">
    <property type="entry name" value="CBM_14"/>
    <property type="match status" value="2"/>
</dbReference>
<keyword evidence="3" id="KW-1185">Reference proteome</keyword>
<name>A0A7E5X2D3_TRINI</name>
<feature type="domain" description="Chitin-binding type-2" evidence="2">
    <location>
        <begin position="22"/>
        <end position="86"/>
    </location>
</feature>
<accession>A0A7E5X2D3</accession>
<evidence type="ECO:0000259" key="2">
    <source>
        <dbReference type="PROSITE" id="PS50940"/>
    </source>
</evidence>
<feature type="domain" description="Chitin-binding type-2" evidence="2">
    <location>
        <begin position="151"/>
        <end position="209"/>
    </location>
</feature>
<reference evidence="4" key="1">
    <citation type="submission" date="2025-08" db="UniProtKB">
        <authorList>
            <consortium name="RefSeq"/>
        </authorList>
    </citation>
    <scope>IDENTIFICATION</scope>
</reference>
<dbReference type="Gene3D" id="2.170.140.10">
    <property type="entry name" value="Chitin binding domain"/>
    <property type="match status" value="3"/>
</dbReference>
<dbReference type="AlphaFoldDB" id="A0A7E5X2D3"/>
<dbReference type="GO" id="GO:0008061">
    <property type="term" value="F:chitin binding"/>
    <property type="evidence" value="ECO:0007669"/>
    <property type="project" value="InterPro"/>
</dbReference>
<feature type="signal peptide" evidence="1">
    <location>
        <begin position="1"/>
        <end position="21"/>
    </location>
</feature>
<keyword evidence="1" id="KW-0732">Signal</keyword>
<evidence type="ECO:0000256" key="1">
    <source>
        <dbReference type="SAM" id="SignalP"/>
    </source>
</evidence>
<evidence type="ECO:0000313" key="4">
    <source>
        <dbReference type="RefSeq" id="XP_026747350.1"/>
    </source>
</evidence>
<feature type="chain" id="PRO_5028898211" evidence="1">
    <location>
        <begin position="22"/>
        <end position="209"/>
    </location>
</feature>
<dbReference type="SMART" id="SM00494">
    <property type="entry name" value="ChtBD2"/>
    <property type="match status" value="3"/>
</dbReference>
<dbReference type="KEGG" id="tnl:113508481"/>
<dbReference type="RefSeq" id="XP_026747350.1">
    <property type="nucleotide sequence ID" value="XM_026891549.1"/>
</dbReference>
<dbReference type="GeneID" id="113508481"/>
<dbReference type="InterPro" id="IPR002557">
    <property type="entry name" value="Chitin-bd_dom"/>
</dbReference>
<evidence type="ECO:0000313" key="3">
    <source>
        <dbReference type="Proteomes" id="UP000322000"/>
    </source>
</evidence>
<dbReference type="GO" id="GO:0005576">
    <property type="term" value="C:extracellular region"/>
    <property type="evidence" value="ECO:0007669"/>
    <property type="project" value="InterPro"/>
</dbReference>
<dbReference type="Proteomes" id="UP000322000">
    <property type="component" value="Chromosome 2"/>
</dbReference>
<dbReference type="OrthoDB" id="8179045at2759"/>
<gene>
    <name evidence="4" type="primary">LOC113508481</name>
</gene>
<dbReference type="PROSITE" id="PS50940">
    <property type="entry name" value="CHIT_BIND_II"/>
    <property type="match status" value="3"/>
</dbReference>
<proteinExistence type="predicted"/>
<feature type="domain" description="Chitin-binding type-2" evidence="2">
    <location>
        <begin position="91"/>
        <end position="149"/>
    </location>
</feature>
<protein>
    <submittedName>
        <fullName evidence="4">Uncharacterized protein LOC113508481</fullName>
    </submittedName>
</protein>
<organism evidence="3 4">
    <name type="scientific">Trichoplusia ni</name>
    <name type="common">Cabbage looper</name>
    <dbReference type="NCBI Taxonomy" id="7111"/>
    <lineage>
        <taxon>Eukaryota</taxon>
        <taxon>Metazoa</taxon>
        <taxon>Ecdysozoa</taxon>
        <taxon>Arthropoda</taxon>
        <taxon>Hexapoda</taxon>
        <taxon>Insecta</taxon>
        <taxon>Pterygota</taxon>
        <taxon>Neoptera</taxon>
        <taxon>Endopterygota</taxon>
        <taxon>Lepidoptera</taxon>
        <taxon>Glossata</taxon>
        <taxon>Ditrysia</taxon>
        <taxon>Noctuoidea</taxon>
        <taxon>Noctuidae</taxon>
        <taxon>Plusiinae</taxon>
        <taxon>Trichoplusia</taxon>
    </lineage>
</organism>
<dbReference type="SUPFAM" id="SSF57625">
    <property type="entry name" value="Invertebrate chitin-binding proteins"/>
    <property type="match status" value="3"/>
</dbReference>
<dbReference type="InterPro" id="IPR036508">
    <property type="entry name" value="Chitin-bd_dom_sf"/>
</dbReference>
<dbReference type="PROSITE" id="PS51257">
    <property type="entry name" value="PROKAR_LIPOPROTEIN"/>
    <property type="match status" value="1"/>
</dbReference>